<feature type="transmembrane region" description="Helical" evidence="2">
    <location>
        <begin position="263"/>
        <end position="282"/>
    </location>
</feature>
<evidence type="ECO:0000313" key="4">
    <source>
        <dbReference type="WBParaSite" id="scf7180000416336.g285"/>
    </source>
</evidence>
<evidence type="ECO:0000256" key="1">
    <source>
        <dbReference type="SAM" id="MobiDB-lite"/>
    </source>
</evidence>
<sequence>MWWGSGYYDGYGYGYYGSQIVLVIVVLIVGCLFLCCMLGVFWYLYSQKRNERTESSNVQYYPYYQCANKLPEDKPLFVCDPDKIFNSTQLIRINDELAKVAIGTPCPCQRRSQCSSLRVIQLNNLTKIIFKGGYSTSSGSTFHGFIVSIALVDNLQMNFHSPSEQQLTDRAESFCKALEGRWALGDCGNSVIVFVWRHYKKLIIWPARLAERYITVSCHGERKAILARVNDLVQNDRWSDAIAQVIAEMYEQLRGEPESRVDTGTLSLIIAVGVASLITSLITGCVCAFRCCGNLSPDEKSGSVLVDSSASFSLPPMNCQLPITSTALHSSHQQISRMPSSPSAIRRSPTPPPQPSQLSYMAFSDTTIV</sequence>
<dbReference type="WBParaSite" id="scf7180000416336.g285">
    <property type="protein sequence ID" value="scf7180000416336.g285"/>
    <property type="gene ID" value="scf7180000416336.g285"/>
</dbReference>
<dbReference type="PANTHER" id="PTHR33748:SF4">
    <property type="entry name" value="MOLO-1"/>
    <property type="match status" value="1"/>
</dbReference>
<dbReference type="InterPro" id="IPR033438">
    <property type="entry name" value="MOLO1"/>
</dbReference>
<evidence type="ECO:0000256" key="2">
    <source>
        <dbReference type="SAM" id="Phobius"/>
    </source>
</evidence>
<dbReference type="PANTHER" id="PTHR33748">
    <property type="entry name" value="PROTEIN CBG04600"/>
    <property type="match status" value="1"/>
</dbReference>
<proteinExistence type="predicted"/>
<organism evidence="3 4">
    <name type="scientific">Meloidogyne floridensis</name>
    <dbReference type="NCBI Taxonomy" id="298350"/>
    <lineage>
        <taxon>Eukaryota</taxon>
        <taxon>Metazoa</taxon>
        <taxon>Ecdysozoa</taxon>
        <taxon>Nematoda</taxon>
        <taxon>Chromadorea</taxon>
        <taxon>Rhabditida</taxon>
        <taxon>Tylenchina</taxon>
        <taxon>Tylenchomorpha</taxon>
        <taxon>Tylenchoidea</taxon>
        <taxon>Meloidogynidae</taxon>
        <taxon>Meloidogyninae</taxon>
        <taxon>Meloidogyne</taxon>
    </lineage>
</organism>
<reference evidence="4" key="1">
    <citation type="submission" date="2022-11" db="UniProtKB">
        <authorList>
            <consortium name="WormBaseParasite"/>
        </authorList>
    </citation>
    <scope>IDENTIFICATION</scope>
</reference>
<keyword evidence="3" id="KW-1185">Reference proteome</keyword>
<feature type="region of interest" description="Disordered" evidence="1">
    <location>
        <begin position="331"/>
        <end position="357"/>
    </location>
</feature>
<name>A0A915NGX8_9BILA</name>
<dbReference type="AlphaFoldDB" id="A0A915NGX8"/>
<dbReference type="Pfam" id="PF17175">
    <property type="entry name" value="MOLO1"/>
    <property type="match status" value="1"/>
</dbReference>
<feature type="compositionally biased region" description="Polar residues" evidence="1">
    <location>
        <begin position="331"/>
        <end position="343"/>
    </location>
</feature>
<feature type="transmembrane region" description="Helical" evidence="2">
    <location>
        <begin position="20"/>
        <end position="45"/>
    </location>
</feature>
<keyword evidence="2" id="KW-0812">Transmembrane</keyword>
<protein>
    <submittedName>
        <fullName evidence="4">Uncharacterized protein</fullName>
    </submittedName>
</protein>
<dbReference type="Proteomes" id="UP000887560">
    <property type="component" value="Unplaced"/>
</dbReference>
<evidence type="ECO:0000313" key="3">
    <source>
        <dbReference type="Proteomes" id="UP000887560"/>
    </source>
</evidence>
<dbReference type="GO" id="GO:0005892">
    <property type="term" value="C:acetylcholine-gated channel complex"/>
    <property type="evidence" value="ECO:0007669"/>
    <property type="project" value="InterPro"/>
</dbReference>
<keyword evidence="2" id="KW-1133">Transmembrane helix</keyword>
<accession>A0A915NGX8</accession>
<keyword evidence="2" id="KW-0472">Membrane</keyword>